<organism evidence="2 3">
    <name type="scientific">Labilibaculum filiforme</name>
    <dbReference type="NCBI Taxonomy" id="1940526"/>
    <lineage>
        <taxon>Bacteria</taxon>
        <taxon>Pseudomonadati</taxon>
        <taxon>Bacteroidota</taxon>
        <taxon>Bacteroidia</taxon>
        <taxon>Marinilabiliales</taxon>
        <taxon>Marinifilaceae</taxon>
        <taxon>Labilibaculum</taxon>
    </lineage>
</organism>
<keyword evidence="3" id="KW-1185">Reference proteome</keyword>
<dbReference type="InterPro" id="IPR025485">
    <property type="entry name" value="DUF4377"/>
</dbReference>
<dbReference type="RefSeq" id="WP_101263244.1">
    <property type="nucleotide sequence ID" value="NZ_MVDD01000022.1"/>
</dbReference>
<protein>
    <recommendedName>
        <fullName evidence="1">DUF4377 domain-containing protein</fullName>
    </recommendedName>
</protein>
<gene>
    <name evidence="2" type="ORF">BZG02_18505</name>
</gene>
<name>A0A2N3HRN5_9BACT</name>
<dbReference type="OrthoDB" id="880459at2"/>
<evidence type="ECO:0000313" key="2">
    <source>
        <dbReference type="EMBL" id="PKQ60714.1"/>
    </source>
</evidence>
<evidence type="ECO:0000313" key="3">
    <source>
        <dbReference type="Proteomes" id="UP000233535"/>
    </source>
</evidence>
<accession>A0A2N3HRN5</accession>
<dbReference type="Proteomes" id="UP000233535">
    <property type="component" value="Unassembled WGS sequence"/>
</dbReference>
<dbReference type="PROSITE" id="PS51257">
    <property type="entry name" value="PROKAR_LIPOPROTEIN"/>
    <property type="match status" value="1"/>
</dbReference>
<sequence length="131" mass="15018">MKNKNRDLNTKRMLSQLCLVLAFIAILATIGCNNNNNSNEKTTIINVEPETILNGTIPDSPDLVECMEATDENTNEKYYLALHHIEGFEYEKGYRYRLKVIITQGDPQLDIPTENFKLIEILSKIKIQTDE</sequence>
<proteinExistence type="predicted"/>
<reference evidence="2 3" key="1">
    <citation type="journal article" date="2017" name="Front. Microbiol.">
        <title>Labilibaculum manganireducens gen. nov., sp. nov. and Labilibaculum filiforme sp. nov., Novel Bacteroidetes Isolated from Subsurface Sediments of the Baltic Sea.</title>
        <authorList>
            <person name="Vandieken V."/>
            <person name="Marshall I.P."/>
            <person name="Niemann H."/>
            <person name="Engelen B."/>
            <person name="Cypionka H."/>
        </authorList>
    </citation>
    <scope>NUCLEOTIDE SEQUENCE [LARGE SCALE GENOMIC DNA]</scope>
    <source>
        <strain evidence="2 3">59.16B</strain>
    </source>
</reference>
<comment type="caution">
    <text evidence="2">The sequence shown here is derived from an EMBL/GenBank/DDBJ whole genome shotgun (WGS) entry which is preliminary data.</text>
</comment>
<feature type="domain" description="DUF4377" evidence="1">
    <location>
        <begin position="65"/>
        <end position="124"/>
    </location>
</feature>
<dbReference type="EMBL" id="MVDD01000022">
    <property type="protein sequence ID" value="PKQ60714.1"/>
    <property type="molecule type" value="Genomic_DNA"/>
</dbReference>
<evidence type="ECO:0000259" key="1">
    <source>
        <dbReference type="Pfam" id="PF14302"/>
    </source>
</evidence>
<dbReference type="AlphaFoldDB" id="A0A2N3HRN5"/>
<dbReference type="Pfam" id="PF14302">
    <property type="entry name" value="DUF4377"/>
    <property type="match status" value="1"/>
</dbReference>